<evidence type="ECO:0000256" key="1">
    <source>
        <dbReference type="SAM" id="MobiDB-lite"/>
    </source>
</evidence>
<reference evidence="2 3" key="1">
    <citation type="submission" date="2018-10" db="EMBL/GenBank/DDBJ databases">
        <title>Fifty Aureobasidium pullulans genomes reveal a recombining polyextremotolerant generalist.</title>
        <authorList>
            <person name="Gostincar C."/>
            <person name="Turk M."/>
            <person name="Zajc J."/>
            <person name="Gunde-Cimerman N."/>
        </authorList>
    </citation>
    <scope>NUCLEOTIDE SEQUENCE [LARGE SCALE GENOMIC DNA]</scope>
    <source>
        <strain evidence="2 3">EXF-1645</strain>
    </source>
</reference>
<dbReference type="EMBL" id="QZBZ01000440">
    <property type="protein sequence ID" value="TIA29463.1"/>
    <property type="molecule type" value="Genomic_DNA"/>
</dbReference>
<protein>
    <submittedName>
        <fullName evidence="2">Uncharacterized protein</fullName>
    </submittedName>
</protein>
<accession>A0A4T0B7D6</accession>
<dbReference type="AlphaFoldDB" id="A0A4T0B7D6"/>
<feature type="region of interest" description="Disordered" evidence="1">
    <location>
        <begin position="273"/>
        <end position="311"/>
    </location>
</feature>
<feature type="region of interest" description="Disordered" evidence="1">
    <location>
        <begin position="1"/>
        <end position="24"/>
    </location>
</feature>
<evidence type="ECO:0000313" key="2">
    <source>
        <dbReference type="EMBL" id="TIA29463.1"/>
    </source>
</evidence>
<evidence type="ECO:0000313" key="3">
    <source>
        <dbReference type="Proteomes" id="UP000308724"/>
    </source>
</evidence>
<proteinExistence type="predicted"/>
<dbReference type="Proteomes" id="UP000308724">
    <property type="component" value="Unassembled WGS sequence"/>
</dbReference>
<comment type="caution">
    <text evidence="2">The sequence shown here is derived from an EMBL/GenBank/DDBJ whole genome shotgun (WGS) entry which is preliminary data.</text>
</comment>
<gene>
    <name evidence="2" type="ORF">D6C78_10206</name>
</gene>
<organism evidence="2 3">
    <name type="scientific">Aureobasidium pullulans</name>
    <name type="common">Black yeast</name>
    <name type="synonym">Pullularia pullulans</name>
    <dbReference type="NCBI Taxonomy" id="5580"/>
    <lineage>
        <taxon>Eukaryota</taxon>
        <taxon>Fungi</taxon>
        <taxon>Dikarya</taxon>
        <taxon>Ascomycota</taxon>
        <taxon>Pezizomycotina</taxon>
        <taxon>Dothideomycetes</taxon>
        <taxon>Dothideomycetidae</taxon>
        <taxon>Dothideales</taxon>
        <taxon>Saccotheciaceae</taxon>
        <taxon>Aureobasidium</taxon>
    </lineage>
</organism>
<feature type="compositionally biased region" description="Low complexity" evidence="1">
    <location>
        <begin position="12"/>
        <end position="24"/>
    </location>
</feature>
<sequence>MNRYADARAVNSSTSTTTASTTTTRTELKFDGESDELPEALHDRFDWIVAGNQVGIQWRRSHGDKRSTLCHVGDPSPANSQDCALRLWIGVSETTQELLVVMIQSVRLRIKRGKARRMFLVVPAENLSLGTSVAGFQPLALDQVPECLFERPSDRLSANGNGFLHIRFALGPTRKSTVIMPARPHEGLVRGTALSLLDRLKSLSEAPILDVYLRFNSYAQQKLLKLQRAATDSCDRLTCYITPVFDVNAMYLGDRDGGFDLWAAQGCWQQQLDHSPAPKSRKRQASNLLETPPRYVPRDSARDPPIYDDCLDQPLTTRAQLTAADGPDQTPPLEIIVPRSCTPVSRVKEFPSQTSSVSRVCETPLARTKEPAPVPPTPDLIVAPHVAVSDIALSGSVPPAAATLTTVSAPAPPSVVPLTTVSLPEHPSARFFRDMPEWLLRAWGTSPVAHYTCIVPLLALGYSAALGDADKYEKQRAMCTERFVSWRAKAGPSVDVSTKKSLFNTLSCEIRDLVLWMLVVDPLADSGLFDSLINLEGELQSVMELSHAADDQLSCALKLADDEFDQRYTRLLRSKALIVVQVCFRYGQKAWRSRVDVAEKMLRQATAILERDV</sequence>
<name>A0A4T0B7D6_AURPU</name>